<evidence type="ECO:0000313" key="7">
    <source>
        <dbReference type="Proteomes" id="UP000807115"/>
    </source>
</evidence>
<feature type="compositionally biased region" description="Low complexity" evidence="5">
    <location>
        <begin position="203"/>
        <end position="218"/>
    </location>
</feature>
<dbReference type="InterPro" id="IPR003822">
    <property type="entry name" value="PAH"/>
</dbReference>
<organism evidence="6 7">
    <name type="scientific">Sorghum bicolor</name>
    <name type="common">Sorghum</name>
    <name type="synonym">Sorghum vulgare</name>
    <dbReference type="NCBI Taxonomy" id="4558"/>
    <lineage>
        <taxon>Eukaryota</taxon>
        <taxon>Viridiplantae</taxon>
        <taxon>Streptophyta</taxon>
        <taxon>Embryophyta</taxon>
        <taxon>Tracheophyta</taxon>
        <taxon>Spermatophyta</taxon>
        <taxon>Magnoliopsida</taxon>
        <taxon>Liliopsida</taxon>
        <taxon>Poales</taxon>
        <taxon>Poaceae</taxon>
        <taxon>PACMAD clade</taxon>
        <taxon>Panicoideae</taxon>
        <taxon>Andropogonodae</taxon>
        <taxon>Andropogoneae</taxon>
        <taxon>Sorghinae</taxon>
        <taxon>Sorghum</taxon>
    </lineage>
</organism>
<dbReference type="AlphaFoldDB" id="A0A921R6D9"/>
<evidence type="ECO:0000256" key="1">
    <source>
        <dbReference type="ARBA" id="ARBA00004123"/>
    </source>
</evidence>
<evidence type="ECO:0000256" key="4">
    <source>
        <dbReference type="SAM" id="Coils"/>
    </source>
</evidence>
<gene>
    <name evidence="6" type="ORF">BDA96_04G243800</name>
</gene>
<feature type="region of interest" description="Disordered" evidence="5">
    <location>
        <begin position="143"/>
        <end position="220"/>
    </location>
</feature>
<reference evidence="6" key="1">
    <citation type="journal article" date="2019" name="BMC Genomics">
        <title>A new reference genome for Sorghum bicolor reveals high levels of sequence similarity between sweet and grain genotypes: implications for the genetics of sugar metabolism.</title>
        <authorList>
            <person name="Cooper E.A."/>
            <person name="Brenton Z.W."/>
            <person name="Flinn B.S."/>
            <person name="Jenkins J."/>
            <person name="Shu S."/>
            <person name="Flowers D."/>
            <person name="Luo F."/>
            <person name="Wang Y."/>
            <person name="Xia P."/>
            <person name="Barry K."/>
            <person name="Daum C."/>
            <person name="Lipzen A."/>
            <person name="Yoshinaga Y."/>
            <person name="Schmutz J."/>
            <person name="Saski C."/>
            <person name="Vermerris W."/>
            <person name="Kresovich S."/>
        </authorList>
    </citation>
    <scope>NUCLEOTIDE SEQUENCE</scope>
</reference>
<evidence type="ECO:0000256" key="2">
    <source>
        <dbReference type="ARBA" id="ARBA00023242"/>
    </source>
</evidence>
<comment type="caution">
    <text evidence="6">The sequence shown here is derived from an EMBL/GenBank/DDBJ whole genome shotgun (WGS) entry which is preliminary data.</text>
</comment>
<feature type="compositionally biased region" description="Basic and acidic residues" evidence="5">
    <location>
        <begin position="158"/>
        <end position="167"/>
    </location>
</feature>
<dbReference type="SUPFAM" id="SSF47762">
    <property type="entry name" value="PAH2 domain"/>
    <property type="match status" value="1"/>
</dbReference>
<name>A0A921R6D9_SORBI</name>
<dbReference type="GO" id="GO:0005634">
    <property type="term" value="C:nucleus"/>
    <property type="evidence" value="ECO:0007669"/>
    <property type="project" value="UniProtKB-SubCell"/>
</dbReference>
<keyword evidence="4" id="KW-0175">Coiled coil</keyword>
<feature type="coiled-coil region" evidence="4">
    <location>
        <begin position="346"/>
        <end position="373"/>
    </location>
</feature>
<dbReference type="InterPro" id="IPR036600">
    <property type="entry name" value="PAH_sf"/>
</dbReference>
<feature type="region of interest" description="Disordered" evidence="5">
    <location>
        <begin position="279"/>
        <end position="309"/>
    </location>
</feature>
<protein>
    <submittedName>
        <fullName evidence="6">Uncharacterized protein</fullName>
    </submittedName>
</protein>
<sequence length="468" mass="52806">MAQPPETFPPQGITDDLFDFLQEIHDHLACDSHNRDALFALFADFGKPEITDDEHVLARAVHLLRGHPRLLDRFYALVDPVRQGLQLLKRAQKALSPKKYDGFVAKLYSVDLEQSLDAHGVYREFKELLGEKHDDLLRGLAAFLPTKYGPPPPSRTTAKAEREEHRPRPERKHPSYAGADAHESGRPSRAKKPRVVDVGPTPAAACSADTGAAGAGSSRARRPRMYEHEYDGSWPERKPAVWAVSVADGSKSSRPSRAKIPRMYEYEYDGSWPERKPASCAVSVADDSKSSRPSRAKKPRADDSINRHAGAVGGSVRVAAAPDAAIVREVKRFREAWEFETGYALLDAASKRAVEAKRERERLNGARASLDELFPRPEVRGYLAKMYHEKWNHMRQLLEHGGDHTAFALEAIVNRLEEKDAEAVDEARRRQDPTRAAQRLKRLAQERVRLEHERVRETNEANEQRRQP</sequence>
<evidence type="ECO:0000256" key="5">
    <source>
        <dbReference type="SAM" id="MobiDB-lite"/>
    </source>
</evidence>
<feature type="region of interest" description="Disordered" evidence="5">
    <location>
        <begin position="449"/>
        <end position="468"/>
    </location>
</feature>
<reference evidence="6" key="2">
    <citation type="submission" date="2020-10" db="EMBL/GenBank/DDBJ databases">
        <authorList>
            <person name="Cooper E.A."/>
            <person name="Brenton Z.W."/>
            <person name="Flinn B.S."/>
            <person name="Jenkins J."/>
            <person name="Shu S."/>
            <person name="Flowers D."/>
            <person name="Luo F."/>
            <person name="Wang Y."/>
            <person name="Xia P."/>
            <person name="Barry K."/>
            <person name="Daum C."/>
            <person name="Lipzen A."/>
            <person name="Yoshinaga Y."/>
            <person name="Schmutz J."/>
            <person name="Saski C."/>
            <person name="Vermerris W."/>
            <person name="Kresovich S."/>
        </authorList>
    </citation>
    <scope>NUCLEOTIDE SEQUENCE</scope>
</reference>
<dbReference type="Proteomes" id="UP000807115">
    <property type="component" value="Chromosome 4"/>
</dbReference>
<dbReference type="GO" id="GO:0006355">
    <property type="term" value="P:regulation of DNA-templated transcription"/>
    <property type="evidence" value="ECO:0007669"/>
    <property type="project" value="InterPro"/>
</dbReference>
<evidence type="ECO:0000256" key="3">
    <source>
        <dbReference type="PROSITE-ProRule" id="PRU00810"/>
    </source>
</evidence>
<proteinExistence type="predicted"/>
<dbReference type="EMBL" id="CM027683">
    <property type="protein sequence ID" value="KAG0534033.1"/>
    <property type="molecule type" value="Genomic_DNA"/>
</dbReference>
<comment type="subcellular location">
    <subcellularLocation>
        <location evidence="1 3">Nucleus</location>
    </subcellularLocation>
</comment>
<dbReference type="PROSITE" id="PS51477">
    <property type="entry name" value="PAH"/>
    <property type="match status" value="1"/>
</dbReference>
<keyword evidence="2 3" id="KW-0539">Nucleus</keyword>
<accession>A0A921R6D9</accession>
<evidence type="ECO:0000313" key="6">
    <source>
        <dbReference type="EMBL" id="KAG0534033.1"/>
    </source>
</evidence>